<evidence type="ECO:0000256" key="1">
    <source>
        <dbReference type="SAM" id="MobiDB-lite"/>
    </source>
</evidence>
<organism evidence="2 3">
    <name type="scientific">Diplodia intermedia</name>
    <dbReference type="NCBI Taxonomy" id="856260"/>
    <lineage>
        <taxon>Eukaryota</taxon>
        <taxon>Fungi</taxon>
        <taxon>Dikarya</taxon>
        <taxon>Ascomycota</taxon>
        <taxon>Pezizomycotina</taxon>
        <taxon>Dothideomycetes</taxon>
        <taxon>Dothideomycetes incertae sedis</taxon>
        <taxon>Botryosphaeriales</taxon>
        <taxon>Botryosphaeriaceae</taxon>
        <taxon>Diplodia</taxon>
    </lineage>
</organism>
<feature type="region of interest" description="Disordered" evidence="1">
    <location>
        <begin position="1"/>
        <end position="27"/>
    </location>
</feature>
<accession>A0ABR3U4I9</accession>
<evidence type="ECO:0000313" key="3">
    <source>
        <dbReference type="Proteomes" id="UP001521184"/>
    </source>
</evidence>
<dbReference type="GO" id="GO:0016301">
    <property type="term" value="F:kinase activity"/>
    <property type="evidence" value="ECO:0007669"/>
    <property type="project" value="UniProtKB-KW"/>
</dbReference>
<name>A0ABR3U4I9_9PEZI</name>
<keyword evidence="2" id="KW-0418">Kinase</keyword>
<protein>
    <submittedName>
        <fullName evidence="2">Serine/threonine-protein kinase M1</fullName>
    </submittedName>
</protein>
<proteinExistence type="predicted"/>
<reference evidence="2 3" key="1">
    <citation type="journal article" date="2023" name="Plant Dis.">
        <title>First Report of Diplodia intermedia Causing Canker and Dieback Diseases on Apple Trees in Canada.</title>
        <authorList>
            <person name="Ellouze W."/>
            <person name="Ilyukhin E."/>
            <person name="Sulman M."/>
            <person name="Ali S."/>
        </authorList>
    </citation>
    <scope>NUCLEOTIDE SEQUENCE [LARGE SCALE GENOMIC DNA]</scope>
    <source>
        <strain evidence="2 3">M45-28</strain>
    </source>
</reference>
<evidence type="ECO:0000313" key="2">
    <source>
        <dbReference type="EMBL" id="KAL1650444.1"/>
    </source>
</evidence>
<gene>
    <name evidence="2" type="primary">MEC1_2</name>
    <name evidence="2" type="ORF">SLS58_001263</name>
</gene>
<dbReference type="EMBL" id="JAKEKT020000004">
    <property type="protein sequence ID" value="KAL1650444.1"/>
    <property type="molecule type" value="Genomic_DNA"/>
</dbReference>
<sequence length="400" mass="43752">MARKAGDPAPRVSAAGTAGWGNGVPPPSTIAAQIVDNHSRANGAQEPQNNALFGQLLQEFLTDPSAEESDVRLNLQLVSVVVEAGFNALLKENPFGRDVLLSQARDGMSVIRITIERNPGLLFCPDPVATDHATHPPLVAKLLPILFSLLSRPSLQSLHGDLRELLHSFIQVLSTDRRTWLEANLLIETYQASISGLIPPKWHSNLLADNAVNIALVLMDTICKCLGPSWTTCIAVTVQTAMPDWVADGLGRLWVCCNRLNLLKKSQKDYVDLLLLSFLAALRSFAPQATLEQTSTILTPKTSTVFYETLFEITELICNLPACSTVQLTLSDILLTTIWLNRPTKSDQLPSETISPTASIFNELFLSGIDSIAQDDTQTALLEHDLRVSALYNEAIMDKH</sequence>
<keyword evidence="2" id="KW-0808">Transferase</keyword>
<comment type="caution">
    <text evidence="2">The sequence shown here is derived from an EMBL/GenBank/DDBJ whole genome shotgun (WGS) entry which is preliminary data.</text>
</comment>
<keyword evidence="3" id="KW-1185">Reference proteome</keyword>
<dbReference type="Proteomes" id="UP001521184">
    <property type="component" value="Unassembled WGS sequence"/>
</dbReference>